<dbReference type="AlphaFoldDB" id="A0A2P4NLE9"/>
<dbReference type="InterPro" id="IPR003673">
    <property type="entry name" value="CoA-Trfase_fam_III"/>
</dbReference>
<dbReference type="EMBL" id="LOPW02000020">
    <property type="protein sequence ID" value="POG53957.1"/>
    <property type="molecule type" value="Genomic_DNA"/>
</dbReference>
<dbReference type="InterPro" id="IPR050483">
    <property type="entry name" value="CoA-transferase_III_domain"/>
</dbReference>
<keyword evidence="1 2" id="KW-0808">Transferase</keyword>
<reference evidence="2" key="1">
    <citation type="submission" date="2017-08" db="EMBL/GenBank/DDBJ databases">
        <title>Haloferax marisrubri sp. nov., isolated from the Discovery deep brine-seawater interface in the Red Sea.</title>
        <authorList>
            <person name="Zhang G."/>
            <person name="Stingl U."/>
        </authorList>
    </citation>
    <scope>NUCLEOTIDE SEQUENCE [LARGE SCALE GENOMIC DNA]</scope>
    <source>
        <strain evidence="2">SB3</strain>
    </source>
</reference>
<dbReference type="Gene3D" id="3.40.50.10540">
    <property type="entry name" value="Crotonobetainyl-coa:carnitine coa-transferase, domain 1"/>
    <property type="match status" value="1"/>
</dbReference>
<accession>A0A2P4NLE9</accession>
<name>A0A2P4NLE9_9EURY</name>
<protein>
    <submittedName>
        <fullName evidence="2">CoA transferase</fullName>
    </submittedName>
</protein>
<comment type="caution">
    <text evidence="2">The sequence shown here is derived from an EMBL/GenBank/DDBJ whole genome shotgun (WGS) entry which is preliminary data.</text>
</comment>
<dbReference type="Proteomes" id="UP000053621">
    <property type="component" value="Unassembled WGS sequence"/>
</dbReference>
<dbReference type="RefSeq" id="WP_199180643.1">
    <property type="nucleotide sequence ID" value="NZ_LOPW02000020.1"/>
</dbReference>
<sequence>MKSALEDVKIADFTQMMQGPWATQKLAEMGADVIKIERIGGEWER</sequence>
<dbReference type="SUPFAM" id="SSF89796">
    <property type="entry name" value="CoA-transferase family III (CaiB/BaiF)"/>
    <property type="match status" value="1"/>
</dbReference>
<dbReference type="Pfam" id="PF02515">
    <property type="entry name" value="CoA_transf_3"/>
    <property type="match status" value="1"/>
</dbReference>
<evidence type="ECO:0000256" key="1">
    <source>
        <dbReference type="ARBA" id="ARBA00022679"/>
    </source>
</evidence>
<feature type="non-terminal residue" evidence="2">
    <location>
        <position position="45"/>
    </location>
</feature>
<dbReference type="InterPro" id="IPR023606">
    <property type="entry name" value="CoA-Trfase_III_dom_1_sf"/>
</dbReference>
<keyword evidence="3" id="KW-1185">Reference proteome</keyword>
<dbReference type="GO" id="GO:0008410">
    <property type="term" value="F:CoA-transferase activity"/>
    <property type="evidence" value="ECO:0007669"/>
    <property type="project" value="TreeGrafter"/>
</dbReference>
<dbReference type="PANTHER" id="PTHR48207:SF3">
    <property type="entry name" value="SUCCINATE--HYDROXYMETHYLGLUTARATE COA-TRANSFERASE"/>
    <property type="match status" value="1"/>
</dbReference>
<evidence type="ECO:0000313" key="3">
    <source>
        <dbReference type="Proteomes" id="UP000053621"/>
    </source>
</evidence>
<evidence type="ECO:0000313" key="2">
    <source>
        <dbReference type="EMBL" id="POG53957.1"/>
    </source>
</evidence>
<organism evidence="2 3">
    <name type="scientific">Haloferax marisrubri</name>
    <dbReference type="NCBI Taxonomy" id="1544719"/>
    <lineage>
        <taxon>Archaea</taxon>
        <taxon>Methanobacteriati</taxon>
        <taxon>Methanobacteriota</taxon>
        <taxon>Stenosarchaea group</taxon>
        <taxon>Halobacteria</taxon>
        <taxon>Halobacteriales</taxon>
        <taxon>Haloferacaceae</taxon>
        <taxon>Haloferax</taxon>
    </lineage>
</organism>
<gene>
    <name evidence="2" type="ORF">AUR65_017490</name>
</gene>
<dbReference type="PANTHER" id="PTHR48207">
    <property type="entry name" value="SUCCINATE--HYDROXYMETHYLGLUTARATE COA-TRANSFERASE"/>
    <property type="match status" value="1"/>
</dbReference>
<proteinExistence type="predicted"/>